<keyword evidence="3" id="KW-1185">Reference proteome</keyword>
<comment type="caution">
    <text evidence="2">The sequence shown here is derived from an EMBL/GenBank/DDBJ whole genome shotgun (WGS) entry which is preliminary data.</text>
</comment>
<feature type="compositionally biased region" description="Acidic residues" evidence="1">
    <location>
        <begin position="465"/>
        <end position="493"/>
    </location>
</feature>
<feature type="compositionally biased region" description="Basic and acidic residues" evidence="1">
    <location>
        <begin position="75"/>
        <end position="86"/>
    </location>
</feature>
<name>A0A0L0V3N3_9BASI</name>
<organism evidence="2 3">
    <name type="scientific">Puccinia striiformis f. sp. tritici PST-78</name>
    <dbReference type="NCBI Taxonomy" id="1165861"/>
    <lineage>
        <taxon>Eukaryota</taxon>
        <taxon>Fungi</taxon>
        <taxon>Dikarya</taxon>
        <taxon>Basidiomycota</taxon>
        <taxon>Pucciniomycotina</taxon>
        <taxon>Pucciniomycetes</taxon>
        <taxon>Pucciniales</taxon>
        <taxon>Pucciniaceae</taxon>
        <taxon>Puccinia</taxon>
    </lineage>
</organism>
<feature type="region of interest" description="Disordered" evidence="1">
    <location>
        <begin position="463"/>
        <end position="518"/>
    </location>
</feature>
<gene>
    <name evidence="2" type="ORF">PSTG_12894</name>
</gene>
<evidence type="ECO:0000313" key="3">
    <source>
        <dbReference type="Proteomes" id="UP000054564"/>
    </source>
</evidence>
<feature type="region of interest" description="Disordered" evidence="1">
    <location>
        <begin position="1"/>
        <end position="86"/>
    </location>
</feature>
<evidence type="ECO:0008006" key="4">
    <source>
        <dbReference type="Google" id="ProtNLM"/>
    </source>
</evidence>
<sequence length="652" mass="72961">MTSSTKQQTTQEKEVTPPPTLTSNQTASASVRRESARRHMPINRLGFLTAQKNPSSAPAPDDPEETVIDHPAGSDIHDGQDSDSEDKPIEVIKVAKTKAKPPLRANGQLVVKQVSKNTGQEVMIDVTQDSDGDNRKVAGRKPKQLLVDKDGFDHPRVYFFPIGQGPKQDENSEAFACRWCPNKYLARNQLNFNLRVHRNGAVSKGNTRAPCAGRSKAIAAGANLPPTAAQLSAEAKKPDGATNTIIAYTTRGMFDNTTLNKLIVIWLVRHSLPWLQIEDFHLRVCFDYATHSSQLRSRIWAALHAHELYLEHQAQVIKDIKESNSMISLVSDVWTTKGSHKAFVGISCSYVNQAYVLVTRHLAIKYVSWHHNGKYIASPFANTLIKHGLHEQIRSNNFTMANEMAMIFLAATGTDWDVQQNHHRCICHVIALILGAGLKALNVSKKMVRPEKANKPFPFLTPIIEGDEPGLDNDAVGEEVNSDDEEVDPDDATPDVMADGWEEPNPNNDDKATGEDSENPIGIAFTLKKIDYICRRIASSPQKQAEWKVWAAKLGFTGRGVINGYGIRWNIAYESRQRAYEGRRVIKQLIENENDRLAGKSAKDHFFKSYELSSNEWVDIHNLNNILKEFLEMTKRMEGNWPIVSMVIYESI</sequence>
<dbReference type="EMBL" id="AJIL01000130">
    <property type="protein sequence ID" value="KNE93791.1"/>
    <property type="molecule type" value="Genomic_DNA"/>
</dbReference>
<accession>A0A0L0V3N3</accession>
<proteinExistence type="predicted"/>
<protein>
    <recommendedName>
        <fullName evidence="4">BED-type domain-containing protein</fullName>
    </recommendedName>
</protein>
<dbReference type="PANTHER" id="PTHR47501">
    <property type="entry name" value="TRANSPOSASE-RELATED"/>
    <property type="match status" value="1"/>
</dbReference>
<dbReference type="SUPFAM" id="SSF53098">
    <property type="entry name" value="Ribonuclease H-like"/>
    <property type="match status" value="1"/>
</dbReference>
<dbReference type="Proteomes" id="UP000054564">
    <property type="component" value="Unassembled WGS sequence"/>
</dbReference>
<feature type="compositionally biased region" description="Low complexity" evidence="1">
    <location>
        <begin position="1"/>
        <end position="10"/>
    </location>
</feature>
<evidence type="ECO:0000313" key="2">
    <source>
        <dbReference type="EMBL" id="KNE93791.1"/>
    </source>
</evidence>
<dbReference type="AlphaFoldDB" id="A0A0L0V3N3"/>
<reference evidence="3" key="1">
    <citation type="submission" date="2014-03" db="EMBL/GenBank/DDBJ databases">
        <title>The Genome Sequence of Puccinia striiformis f. sp. tritici PST-78.</title>
        <authorList>
            <consortium name="The Broad Institute Genome Sequencing Platform"/>
            <person name="Cuomo C."/>
            <person name="Hulbert S."/>
            <person name="Chen X."/>
            <person name="Walker B."/>
            <person name="Young S.K."/>
            <person name="Zeng Q."/>
            <person name="Gargeya S."/>
            <person name="Fitzgerald M."/>
            <person name="Haas B."/>
            <person name="Abouelleil A."/>
            <person name="Alvarado L."/>
            <person name="Arachchi H.M."/>
            <person name="Berlin A.M."/>
            <person name="Chapman S.B."/>
            <person name="Goldberg J."/>
            <person name="Griggs A."/>
            <person name="Gujja S."/>
            <person name="Hansen M."/>
            <person name="Howarth C."/>
            <person name="Imamovic A."/>
            <person name="Larimer J."/>
            <person name="McCowan C."/>
            <person name="Montmayeur A."/>
            <person name="Murphy C."/>
            <person name="Neiman D."/>
            <person name="Pearson M."/>
            <person name="Priest M."/>
            <person name="Roberts A."/>
            <person name="Saif S."/>
            <person name="Shea T."/>
            <person name="Sisk P."/>
            <person name="Sykes S."/>
            <person name="Wortman J."/>
            <person name="Nusbaum C."/>
            <person name="Birren B."/>
        </authorList>
    </citation>
    <scope>NUCLEOTIDE SEQUENCE [LARGE SCALE GENOMIC DNA]</scope>
    <source>
        <strain evidence="3">race PST-78</strain>
    </source>
</reference>
<dbReference type="PANTHER" id="PTHR47501:SF5">
    <property type="entry name" value="HAT C-TERMINAL DIMERISATION DOMAIN-CONTAINING PROTEIN"/>
    <property type="match status" value="1"/>
</dbReference>
<evidence type="ECO:0000256" key="1">
    <source>
        <dbReference type="SAM" id="MobiDB-lite"/>
    </source>
</evidence>
<dbReference type="InterPro" id="IPR012337">
    <property type="entry name" value="RNaseH-like_sf"/>
</dbReference>